<comment type="caution">
    <text evidence="3">The sequence shown here is derived from an EMBL/GenBank/DDBJ whole genome shotgun (WGS) entry which is preliminary data.</text>
</comment>
<proteinExistence type="inferred from homology"/>
<dbReference type="Proteomes" id="UP001379235">
    <property type="component" value="Unassembled WGS sequence"/>
</dbReference>
<organism evidence="3 4">
    <name type="scientific">Novosphingobium aquae</name>
    <dbReference type="NCBI Taxonomy" id="3133435"/>
    <lineage>
        <taxon>Bacteria</taxon>
        <taxon>Pseudomonadati</taxon>
        <taxon>Pseudomonadota</taxon>
        <taxon>Alphaproteobacteria</taxon>
        <taxon>Sphingomonadales</taxon>
        <taxon>Sphingomonadaceae</taxon>
        <taxon>Novosphingobium</taxon>
    </lineage>
</organism>
<evidence type="ECO:0000313" key="4">
    <source>
        <dbReference type="Proteomes" id="UP001379235"/>
    </source>
</evidence>
<accession>A0ABU8SCC9</accession>
<dbReference type="PANTHER" id="PTHR39428">
    <property type="entry name" value="F420H(2)-DEPENDENT QUINONE REDUCTASE RV1261C"/>
    <property type="match status" value="1"/>
</dbReference>
<dbReference type="Pfam" id="PF04075">
    <property type="entry name" value="F420H2_quin_red"/>
    <property type="match status" value="1"/>
</dbReference>
<dbReference type="Gene3D" id="2.30.110.10">
    <property type="entry name" value="Electron Transport, Fmn-binding Protein, Chain A"/>
    <property type="match status" value="1"/>
</dbReference>
<comment type="catalytic activity">
    <reaction evidence="2">
        <text>oxidized coenzyme F420-(gamma-L-Glu)(n) + a quinol + H(+) = reduced coenzyme F420-(gamma-L-Glu)(n) + a quinone</text>
        <dbReference type="Rhea" id="RHEA:39663"/>
        <dbReference type="Rhea" id="RHEA-COMP:12939"/>
        <dbReference type="Rhea" id="RHEA-COMP:14378"/>
        <dbReference type="ChEBI" id="CHEBI:15378"/>
        <dbReference type="ChEBI" id="CHEBI:24646"/>
        <dbReference type="ChEBI" id="CHEBI:132124"/>
        <dbReference type="ChEBI" id="CHEBI:133980"/>
        <dbReference type="ChEBI" id="CHEBI:139511"/>
    </reaction>
</comment>
<dbReference type="InterPro" id="IPR012349">
    <property type="entry name" value="Split_barrel_FMN-bd"/>
</dbReference>
<dbReference type="NCBIfam" id="TIGR00026">
    <property type="entry name" value="hi_GC_TIGR00026"/>
    <property type="match status" value="1"/>
</dbReference>
<evidence type="ECO:0000256" key="1">
    <source>
        <dbReference type="ARBA" id="ARBA00008710"/>
    </source>
</evidence>
<protein>
    <submittedName>
        <fullName evidence="3">Nitroreductase/quinone reductase family protein</fullName>
    </submittedName>
</protein>
<sequence length="164" mass="18353">MSNESSAQIAEARKDWKTEHMEMYISSGGSQGHIMDITPVGGPVLGTHCMIRFKGRKSGRTLITPLCYTMVGGEVLICGSKGGADSHPNWYLNLVSDPRVDFQIGTQAWQGKWREPEGEEREFAWKVLISNFPFYADYQKSTDRVLPLILMNAVEPVPVFTTPE</sequence>
<dbReference type="PANTHER" id="PTHR39428:SF3">
    <property type="entry name" value="DEAZAFLAVIN-DEPENDENT NITROREDUCTASE"/>
    <property type="match status" value="1"/>
</dbReference>
<dbReference type="InterPro" id="IPR004378">
    <property type="entry name" value="F420H2_quin_Rdtase"/>
</dbReference>
<evidence type="ECO:0000256" key="2">
    <source>
        <dbReference type="ARBA" id="ARBA00049106"/>
    </source>
</evidence>
<dbReference type="EMBL" id="JBBHJY010000010">
    <property type="protein sequence ID" value="MEJ6011628.1"/>
    <property type="molecule type" value="Genomic_DNA"/>
</dbReference>
<name>A0ABU8SCC9_9SPHN</name>
<gene>
    <name evidence="3" type="ORF">WG900_17070</name>
</gene>
<reference evidence="3 4" key="1">
    <citation type="submission" date="2024-03" db="EMBL/GenBank/DDBJ databases">
        <authorList>
            <person name="Jo J.-H."/>
        </authorList>
    </citation>
    <scope>NUCLEOTIDE SEQUENCE [LARGE SCALE GENOMIC DNA]</scope>
    <source>
        <strain evidence="3 4">AS3R-12</strain>
    </source>
</reference>
<dbReference type="RefSeq" id="WP_339969059.1">
    <property type="nucleotide sequence ID" value="NZ_JBBHJY010000010.1"/>
</dbReference>
<evidence type="ECO:0000313" key="3">
    <source>
        <dbReference type="EMBL" id="MEJ6011628.1"/>
    </source>
</evidence>
<keyword evidence="4" id="KW-1185">Reference proteome</keyword>
<comment type="similarity">
    <text evidence="1">Belongs to the F420H(2)-dependent quinone reductase family.</text>
</comment>